<evidence type="ECO:0000256" key="4">
    <source>
        <dbReference type="ARBA" id="ARBA00023136"/>
    </source>
</evidence>
<evidence type="ECO:0000256" key="1">
    <source>
        <dbReference type="ARBA" id="ARBA00004167"/>
    </source>
</evidence>
<sequence length="234" mass="25828">MEHHPPLYRTKQNLFAGTLVLSLALHIAFALTTFLLPGRLTRLAPEQIVMVDLNDANLPLPQESSKAIVQPPASTIRQQMELPSPDSEILPAPTETPVEETVPQPPPQPEATSLSLGLTRGFFRSISDGETLNGDVREYYFKLVERVNEQWWAAAGGTNVEPGEQEALVTIIVRKNGEIFSARLVRSSGSNEYDRMIMNTLQNASNLPPLPAGYKGEFFQAPLRLLAPRGLLFS</sequence>
<reference evidence="6 7" key="1">
    <citation type="submission" date="2021-03" db="EMBL/GenBank/DDBJ databases">
        <title>Geobacter metallireducens gen. nov. sp. nov., a microorganism capable of coupling the complete oxidation of organic compounds to the reduction of iron and other metals.</title>
        <authorList>
            <person name="Li Y."/>
        </authorList>
    </citation>
    <scope>NUCLEOTIDE SEQUENCE [LARGE SCALE GENOMIC DNA]</scope>
    <source>
        <strain evidence="6 7">Jerry-YX</strain>
    </source>
</reference>
<dbReference type="InterPro" id="IPR006260">
    <property type="entry name" value="TonB/TolA_C"/>
</dbReference>
<dbReference type="Gene3D" id="3.30.1150.10">
    <property type="match status" value="1"/>
</dbReference>
<feature type="compositionally biased region" description="Low complexity" evidence="5">
    <location>
        <begin position="91"/>
        <end position="102"/>
    </location>
</feature>
<dbReference type="SUPFAM" id="SSF74653">
    <property type="entry name" value="TolA/TonB C-terminal domain"/>
    <property type="match status" value="1"/>
</dbReference>
<evidence type="ECO:0000313" key="7">
    <source>
        <dbReference type="Proteomes" id="UP000663651"/>
    </source>
</evidence>
<dbReference type="NCBIfam" id="TIGR01352">
    <property type="entry name" value="tonB_Cterm"/>
    <property type="match status" value="1"/>
</dbReference>
<evidence type="ECO:0000256" key="3">
    <source>
        <dbReference type="ARBA" id="ARBA00022989"/>
    </source>
</evidence>
<comment type="subcellular location">
    <subcellularLocation>
        <location evidence="1">Membrane</location>
        <topology evidence="1">Single-pass membrane protein</topology>
    </subcellularLocation>
</comment>
<feature type="region of interest" description="Disordered" evidence="5">
    <location>
        <begin position="81"/>
        <end position="113"/>
    </location>
</feature>
<dbReference type="RefSeq" id="WP_207162920.1">
    <property type="nucleotide sequence ID" value="NZ_CP071382.1"/>
</dbReference>
<evidence type="ECO:0000256" key="5">
    <source>
        <dbReference type="SAM" id="MobiDB-lite"/>
    </source>
</evidence>
<dbReference type="Pfam" id="PF13103">
    <property type="entry name" value="TonB_2"/>
    <property type="match status" value="1"/>
</dbReference>
<evidence type="ECO:0000313" key="6">
    <source>
        <dbReference type="EMBL" id="QSV45114.1"/>
    </source>
</evidence>
<keyword evidence="3" id="KW-1133">Transmembrane helix</keyword>
<proteinExistence type="predicted"/>
<name>A0ABX7Q135_9BACT</name>
<evidence type="ECO:0000256" key="2">
    <source>
        <dbReference type="ARBA" id="ARBA00022692"/>
    </source>
</evidence>
<keyword evidence="7" id="KW-1185">Reference proteome</keyword>
<keyword evidence="4" id="KW-0472">Membrane</keyword>
<organism evidence="6 7">
    <name type="scientific">Geobacter benzoatilyticus</name>
    <dbReference type="NCBI Taxonomy" id="2815309"/>
    <lineage>
        <taxon>Bacteria</taxon>
        <taxon>Pseudomonadati</taxon>
        <taxon>Thermodesulfobacteriota</taxon>
        <taxon>Desulfuromonadia</taxon>
        <taxon>Geobacterales</taxon>
        <taxon>Geobacteraceae</taxon>
        <taxon>Geobacter</taxon>
    </lineage>
</organism>
<accession>A0ABX7Q135</accession>
<protein>
    <submittedName>
        <fullName evidence="6">TonB family protein</fullName>
    </submittedName>
</protein>
<dbReference type="EMBL" id="CP071382">
    <property type="protein sequence ID" value="QSV45114.1"/>
    <property type="molecule type" value="Genomic_DNA"/>
</dbReference>
<keyword evidence="2" id="KW-0812">Transmembrane</keyword>
<dbReference type="Proteomes" id="UP000663651">
    <property type="component" value="Chromosome"/>
</dbReference>
<gene>
    <name evidence="6" type="ORF">JZM60_13335</name>
</gene>